<keyword evidence="3" id="KW-1185">Reference proteome</keyword>
<gene>
    <name evidence="1" type="ORF">SI7747_01001273</name>
    <name evidence="2" type="ORF">SI8410_01001405</name>
</gene>
<organism evidence="1">
    <name type="scientific">Spirodela intermedia</name>
    <name type="common">Intermediate duckweed</name>
    <dbReference type="NCBI Taxonomy" id="51605"/>
    <lineage>
        <taxon>Eukaryota</taxon>
        <taxon>Viridiplantae</taxon>
        <taxon>Streptophyta</taxon>
        <taxon>Embryophyta</taxon>
        <taxon>Tracheophyta</taxon>
        <taxon>Spermatophyta</taxon>
        <taxon>Magnoliopsida</taxon>
        <taxon>Liliopsida</taxon>
        <taxon>Araceae</taxon>
        <taxon>Lemnoideae</taxon>
        <taxon>Spirodela</taxon>
    </lineage>
</organism>
<dbReference type="EMBL" id="LR746264">
    <property type="protein sequence ID" value="CAA7389338.1"/>
    <property type="molecule type" value="Genomic_DNA"/>
</dbReference>
<sequence length="17" mass="2087">MCDHYCFICTLNHTSLW</sequence>
<reference evidence="1" key="1">
    <citation type="submission" date="2019-12" db="EMBL/GenBank/DDBJ databases">
        <authorList>
            <person name="Scholz U."/>
            <person name="Mascher M."/>
            <person name="Fiebig A."/>
        </authorList>
    </citation>
    <scope>NUCLEOTIDE SEQUENCE</scope>
</reference>
<dbReference type="Proteomes" id="UP000663760">
    <property type="component" value="Chromosome 1"/>
</dbReference>
<accession>A0A7I8IBG9</accession>
<dbReference type="EMBL" id="LR743588">
    <property type="protein sequence ID" value="CAA2614907.1"/>
    <property type="molecule type" value="Genomic_DNA"/>
</dbReference>
<proteinExistence type="predicted"/>
<evidence type="ECO:0000313" key="1">
    <source>
        <dbReference type="EMBL" id="CAA2614907.1"/>
    </source>
</evidence>
<evidence type="ECO:0000313" key="2">
    <source>
        <dbReference type="EMBL" id="CAA7389338.1"/>
    </source>
</evidence>
<name>A0A7I8IBG9_SPIIN</name>
<dbReference type="AlphaFoldDB" id="A0A7I8IBG9"/>
<evidence type="ECO:0000313" key="3">
    <source>
        <dbReference type="Proteomes" id="UP000663760"/>
    </source>
</evidence>
<protein>
    <submittedName>
        <fullName evidence="1">Uncharacterized protein</fullName>
    </submittedName>
</protein>